<gene>
    <name evidence="1" type="ORF">SAMN06295912_103191</name>
</gene>
<dbReference type="EMBL" id="FZOS01000003">
    <property type="protein sequence ID" value="SNS26825.1"/>
    <property type="molecule type" value="Genomic_DNA"/>
</dbReference>
<protein>
    <submittedName>
        <fullName evidence="1">Uncharacterized protein</fullName>
    </submittedName>
</protein>
<dbReference type="Pfam" id="PF06676">
    <property type="entry name" value="DUF1178"/>
    <property type="match status" value="1"/>
</dbReference>
<keyword evidence="2" id="KW-1185">Reference proteome</keyword>
<name>A0A239D340_9SPHN</name>
<dbReference type="AlphaFoldDB" id="A0A239D340"/>
<sequence>MIVFDLACAENGHVFEGWFGSTEDYEGQRAKGWLSCPMCGSADIGKAVMAPRVAAKGNQRAETAPVPLANDGPGKLRQMMAALAEAQTKALEGSDYVGERFADEARAMHLGEAEHRAIHGQASIDDARALIDEGVAVSPLPFPVRAPGTDN</sequence>
<dbReference type="PIRSF" id="PIRSF032131">
    <property type="entry name" value="UCP032131"/>
    <property type="match status" value="1"/>
</dbReference>
<dbReference type="RefSeq" id="WP_089218470.1">
    <property type="nucleotide sequence ID" value="NZ_FZOS01000003.1"/>
</dbReference>
<evidence type="ECO:0000313" key="2">
    <source>
        <dbReference type="Proteomes" id="UP000198281"/>
    </source>
</evidence>
<dbReference type="Proteomes" id="UP000198281">
    <property type="component" value="Unassembled WGS sequence"/>
</dbReference>
<proteinExistence type="predicted"/>
<evidence type="ECO:0000313" key="1">
    <source>
        <dbReference type="EMBL" id="SNS26825.1"/>
    </source>
</evidence>
<accession>A0A239D340</accession>
<dbReference type="InterPro" id="IPR009562">
    <property type="entry name" value="DUF1178"/>
</dbReference>
<reference evidence="2" key="1">
    <citation type="submission" date="2017-06" db="EMBL/GenBank/DDBJ databases">
        <authorList>
            <person name="Varghese N."/>
            <person name="Submissions S."/>
        </authorList>
    </citation>
    <scope>NUCLEOTIDE SEQUENCE [LARGE SCALE GENOMIC DNA]</scope>
    <source>
        <strain evidence="2">LNB2</strain>
    </source>
</reference>
<dbReference type="OrthoDB" id="9799894at2"/>
<organism evidence="1 2">
    <name type="scientific">Edaphosphingomonas laterariae</name>
    <dbReference type="NCBI Taxonomy" id="861865"/>
    <lineage>
        <taxon>Bacteria</taxon>
        <taxon>Pseudomonadati</taxon>
        <taxon>Pseudomonadota</taxon>
        <taxon>Alphaproteobacteria</taxon>
        <taxon>Sphingomonadales</taxon>
        <taxon>Rhizorhabdaceae</taxon>
        <taxon>Edaphosphingomonas</taxon>
    </lineage>
</organism>